<dbReference type="PANTHER" id="PTHR30188">
    <property type="entry name" value="ABC TRANSPORTER PERMEASE PROTEIN-RELATED"/>
    <property type="match status" value="1"/>
</dbReference>
<dbReference type="NCBIfam" id="TIGR00056">
    <property type="entry name" value="MlaE family lipid ABC transporter permease subunit"/>
    <property type="match status" value="1"/>
</dbReference>
<dbReference type="PANTHER" id="PTHR30188:SF3">
    <property type="entry name" value="ABC TRANSPORTER PERMEASE"/>
    <property type="match status" value="1"/>
</dbReference>
<feature type="transmembrane region" description="Helical" evidence="1">
    <location>
        <begin position="288"/>
        <end position="307"/>
    </location>
</feature>
<evidence type="ECO:0000313" key="3">
    <source>
        <dbReference type="EMBL" id="VBB41503.1"/>
    </source>
</evidence>
<dbReference type="SUPFAM" id="SSF52091">
    <property type="entry name" value="SpoIIaa-like"/>
    <property type="match status" value="1"/>
</dbReference>
<feature type="transmembrane region" description="Helical" evidence="1">
    <location>
        <begin position="176"/>
        <end position="194"/>
    </location>
</feature>
<dbReference type="GO" id="GO:0043190">
    <property type="term" value="C:ATP-binding cassette (ABC) transporter complex"/>
    <property type="evidence" value="ECO:0007669"/>
    <property type="project" value="InterPro"/>
</dbReference>
<protein>
    <recommendedName>
        <fullName evidence="2">STAS domain-containing protein</fullName>
    </recommendedName>
</protein>
<organism evidence="3">
    <name type="scientific">Uncultured Desulfatiglans sp</name>
    <dbReference type="NCBI Taxonomy" id="1748965"/>
    <lineage>
        <taxon>Bacteria</taxon>
        <taxon>Pseudomonadati</taxon>
        <taxon>Thermodesulfobacteriota</taxon>
        <taxon>Desulfobacteria</taxon>
        <taxon>Desulfatiglandales</taxon>
        <taxon>Desulfatiglandaceae</taxon>
        <taxon>Desulfatiglans</taxon>
        <taxon>environmental samples</taxon>
    </lineage>
</organism>
<dbReference type="EMBL" id="UPXX01000003">
    <property type="protein sequence ID" value="VBB41503.1"/>
    <property type="molecule type" value="Genomic_DNA"/>
</dbReference>
<accession>A0A653A0E6</accession>
<evidence type="ECO:0000259" key="2">
    <source>
        <dbReference type="PROSITE" id="PS50801"/>
    </source>
</evidence>
<dbReference type="InterPro" id="IPR030802">
    <property type="entry name" value="Permease_MalE"/>
</dbReference>
<keyword evidence="1" id="KW-1133">Transmembrane helix</keyword>
<comment type="similarity">
    <text evidence="1">Belongs to the MlaE permease family.</text>
</comment>
<feature type="domain" description="STAS" evidence="2">
    <location>
        <begin position="23"/>
        <end position="103"/>
    </location>
</feature>
<feature type="transmembrane region" description="Helical" evidence="1">
    <location>
        <begin position="357"/>
        <end position="380"/>
    </location>
</feature>
<dbReference type="GO" id="GO:0005548">
    <property type="term" value="F:phospholipid transporter activity"/>
    <property type="evidence" value="ECO:0007669"/>
    <property type="project" value="TreeGrafter"/>
</dbReference>
<dbReference type="Pfam" id="PF02405">
    <property type="entry name" value="MlaE"/>
    <property type="match status" value="1"/>
</dbReference>
<dbReference type="PROSITE" id="PS50801">
    <property type="entry name" value="STAS"/>
    <property type="match status" value="1"/>
</dbReference>
<dbReference type="InterPro" id="IPR002645">
    <property type="entry name" value="STAS_dom"/>
</dbReference>
<dbReference type="Pfam" id="PF01740">
    <property type="entry name" value="STAS"/>
    <property type="match status" value="1"/>
</dbReference>
<keyword evidence="1" id="KW-0812">Transmembrane</keyword>
<dbReference type="AlphaFoldDB" id="A0A653A0E6"/>
<dbReference type="CDD" id="cd07043">
    <property type="entry name" value="STAS_anti-anti-sigma_factors"/>
    <property type="match status" value="1"/>
</dbReference>
<sequence>MTRSEAQELGYEARESAGGGWTFALTGRIDAGNAGRLLSEINHLLREKKPLRVTLDLSGVQYMDDFGVLLLLELKRHGPTGEGAFRILNPGPKIQEILDMMDFEALADEHAALKKKRPPNALVRLGEASIRQFSEGRFALSFLGDACLALGYVILHPRSLRGEDTIQAMQRTGVDAVPIVGLISLLLGLIMAFMSAVQLEQFGANIYVASLVSLAMVRELGPIMTAILVAGRSGSSYAAEIGTMKISEEVDALYSMGFNTTRFLVVPKILASVLVVPVLTLFSDLFAIFGGLVVGVSMLNLTAGAYIDQTIQTLSLFDVSWGFFKSAVFGLLIAYVGCLRGFQVRGGAAAVGQATTSAVVSGIFLIILFDSIFAVILTYWG</sequence>
<dbReference type="Gene3D" id="3.30.750.24">
    <property type="entry name" value="STAS domain"/>
    <property type="match status" value="1"/>
</dbReference>
<feature type="transmembrane region" description="Helical" evidence="1">
    <location>
        <begin position="206"/>
        <end position="230"/>
    </location>
</feature>
<dbReference type="InterPro" id="IPR003453">
    <property type="entry name" value="ABC_MlaE_roteobac"/>
</dbReference>
<proteinExistence type="inferred from homology"/>
<keyword evidence="1" id="KW-0472">Membrane</keyword>
<feature type="transmembrane region" description="Helical" evidence="1">
    <location>
        <begin position="263"/>
        <end position="282"/>
    </location>
</feature>
<reference evidence="3" key="1">
    <citation type="submission" date="2018-07" db="EMBL/GenBank/DDBJ databases">
        <authorList>
            <consortium name="Genoscope - CEA"/>
            <person name="William W."/>
        </authorList>
    </citation>
    <scope>NUCLEOTIDE SEQUENCE</scope>
    <source>
        <strain evidence="3">IK1</strain>
    </source>
</reference>
<dbReference type="InterPro" id="IPR036513">
    <property type="entry name" value="STAS_dom_sf"/>
</dbReference>
<gene>
    <name evidence="3" type="ORF">TRIP_B110068</name>
</gene>
<feature type="transmembrane region" description="Helical" evidence="1">
    <location>
        <begin position="319"/>
        <end position="337"/>
    </location>
</feature>
<name>A0A653A0E6_UNCDX</name>
<feature type="transmembrane region" description="Helical" evidence="1">
    <location>
        <begin position="138"/>
        <end position="155"/>
    </location>
</feature>
<evidence type="ECO:0000256" key="1">
    <source>
        <dbReference type="RuleBase" id="RU362044"/>
    </source>
</evidence>